<dbReference type="SMART" id="SM00382">
    <property type="entry name" value="AAA"/>
    <property type="match status" value="1"/>
</dbReference>
<dbReference type="PROSITE" id="PS50893">
    <property type="entry name" value="ABC_TRANSPORTER_2"/>
    <property type="match status" value="1"/>
</dbReference>
<evidence type="ECO:0000313" key="7">
    <source>
        <dbReference type="Proteomes" id="UP000288953"/>
    </source>
</evidence>
<dbReference type="CDD" id="cd10147">
    <property type="entry name" value="Wzt_C-like"/>
    <property type="match status" value="1"/>
</dbReference>
<dbReference type="RefSeq" id="WP_129211576.1">
    <property type="nucleotide sequence ID" value="NZ_CP026512.1"/>
</dbReference>
<dbReference type="EMBL" id="CP026512">
    <property type="protein sequence ID" value="QAX82153.1"/>
    <property type="molecule type" value="Genomic_DNA"/>
</dbReference>
<evidence type="ECO:0000256" key="2">
    <source>
        <dbReference type="ARBA" id="ARBA00022448"/>
    </source>
</evidence>
<evidence type="ECO:0000256" key="1">
    <source>
        <dbReference type="ARBA" id="ARBA00005417"/>
    </source>
</evidence>
<gene>
    <name evidence="6" type="primary">tagH</name>
    <name evidence="6" type="ORF">C3B55_00843</name>
</gene>
<keyword evidence="4 6" id="KW-0067">ATP-binding</keyword>
<protein>
    <submittedName>
        <fullName evidence="6">Teichoic acids export ATP-binding protein TagH</fullName>
        <ecNumber evidence="6">3.6.3.40</ecNumber>
    </submittedName>
</protein>
<dbReference type="Gene3D" id="2.70.50.60">
    <property type="entry name" value="abc- transporter (atp binding component) like domain"/>
    <property type="match status" value="1"/>
</dbReference>
<dbReference type="PANTHER" id="PTHR46743">
    <property type="entry name" value="TEICHOIC ACIDS EXPORT ATP-BINDING PROTEIN TAGH"/>
    <property type="match status" value="1"/>
</dbReference>
<dbReference type="PANTHER" id="PTHR46743:SF2">
    <property type="entry name" value="TEICHOIC ACIDS EXPORT ATP-BINDING PROTEIN TAGH"/>
    <property type="match status" value="1"/>
</dbReference>
<accession>A0ABX5RA91</accession>
<dbReference type="InterPro" id="IPR050683">
    <property type="entry name" value="Bact_Polysacc_Export_ATP-bd"/>
</dbReference>
<dbReference type="GO" id="GO:0005524">
    <property type="term" value="F:ATP binding"/>
    <property type="evidence" value="ECO:0007669"/>
    <property type="project" value="UniProtKB-KW"/>
</dbReference>
<evidence type="ECO:0000256" key="3">
    <source>
        <dbReference type="ARBA" id="ARBA00022741"/>
    </source>
</evidence>
<organism evidence="6 7">
    <name type="scientific">Candidatus Pseudomonas adelgestsugas</name>
    <dbReference type="NCBI Taxonomy" id="1302376"/>
    <lineage>
        <taxon>Bacteria</taxon>
        <taxon>Pseudomonadati</taxon>
        <taxon>Pseudomonadota</taxon>
        <taxon>Gammaproteobacteria</taxon>
        <taxon>Pseudomonadales</taxon>
        <taxon>Pseudomonadaceae</taxon>
        <taxon>Pseudomonas</taxon>
    </lineage>
</organism>
<dbReference type="SUPFAM" id="SSF52540">
    <property type="entry name" value="P-loop containing nucleoside triphosphate hydrolases"/>
    <property type="match status" value="1"/>
</dbReference>
<dbReference type="Pfam" id="PF14524">
    <property type="entry name" value="Wzt_C"/>
    <property type="match status" value="1"/>
</dbReference>
<dbReference type="CDD" id="cd03220">
    <property type="entry name" value="ABC_KpsT_Wzt"/>
    <property type="match status" value="1"/>
</dbReference>
<dbReference type="InterPro" id="IPR027417">
    <property type="entry name" value="P-loop_NTPase"/>
</dbReference>
<keyword evidence="7" id="KW-1185">Reference proteome</keyword>
<dbReference type="InterPro" id="IPR003439">
    <property type="entry name" value="ABC_transporter-like_ATP-bd"/>
</dbReference>
<dbReference type="InterPro" id="IPR029439">
    <property type="entry name" value="Wzt_C"/>
</dbReference>
<name>A0ABX5RA91_9PSED</name>
<evidence type="ECO:0000259" key="5">
    <source>
        <dbReference type="PROSITE" id="PS50893"/>
    </source>
</evidence>
<keyword evidence="2" id="KW-0813">Transport</keyword>
<keyword evidence="3" id="KW-0547">Nucleotide-binding</keyword>
<comment type="similarity">
    <text evidence="1">Belongs to the ABC transporter superfamily.</text>
</comment>
<dbReference type="Pfam" id="PF00005">
    <property type="entry name" value="ABC_tran"/>
    <property type="match status" value="1"/>
</dbReference>
<sequence>MSSNNVITVQNLSKCYQLYAKPYDRLKQSIYPRIQEFFGIQKKQYFNEFWSLRDVSFEIKKGETVGIIGRNGSGKSTLLQVICGTLSQTAGSSKTNGRIAALLELGSGFNQELTGRENIYMNGAIMGLNRQKIEDRFDDIAAFADIGLFLEQPVKTYSNGMFVRLAFACNIMSDPEIMIIDEALSVGDMNFHAKCMTALMQIKESGATILFVSHDMGTVKSLCSRCIYLDNGKIVAVGSSADVAELYIRSMHEAMNAEHRKLSCALKPFAKSINLIEATNRLPIIAEKVFRVDHEFEARVAQHRYGTGQVKARSVILLDMNNEFITFLDFNQQVKIRVHFEAYTEKFVTLNVSVFDEKKNNITGCGFQHVNQPYLLTRPGGRYLAEYIFRMPLQEGCYSLRINISSVIVDNESVEFLDLINDAVIFHVARWENARVWSQVHQFAKLKLEELQ</sequence>
<dbReference type="InterPro" id="IPR003593">
    <property type="entry name" value="AAA+_ATPase"/>
</dbReference>
<dbReference type="EC" id="3.6.3.40" evidence="6"/>
<proteinExistence type="inferred from homology"/>
<dbReference type="InterPro" id="IPR015860">
    <property type="entry name" value="ABC_transpr_TagH-like"/>
</dbReference>
<feature type="domain" description="ABC transporter" evidence="5">
    <location>
        <begin position="32"/>
        <end position="256"/>
    </location>
</feature>
<keyword evidence="6" id="KW-0378">Hydrolase</keyword>
<dbReference type="GO" id="GO:0016787">
    <property type="term" value="F:hydrolase activity"/>
    <property type="evidence" value="ECO:0007669"/>
    <property type="project" value="UniProtKB-KW"/>
</dbReference>
<reference evidence="6 7" key="1">
    <citation type="journal article" date="2018" name="Genome Biol. Evol.">
        <title>Partnering With a Pest: Genomes of Hemlock Woolly Adelgid Symbionts Reveal Atypical Nutritional Provisioning Patterns in Dual-Obligate Bacteria.</title>
        <authorList>
            <person name="Weglarz K.M."/>
            <person name="Havill N.P."/>
            <person name="Burke G.R."/>
            <person name="von Dohlen C.D."/>
        </authorList>
    </citation>
    <scope>NUCLEOTIDE SEQUENCE [LARGE SCALE GENOMIC DNA]</scope>
    <source>
        <strain evidence="6 7">HWA_ENA</strain>
    </source>
</reference>
<dbReference type="Proteomes" id="UP000288953">
    <property type="component" value="Chromosome"/>
</dbReference>
<evidence type="ECO:0000256" key="4">
    <source>
        <dbReference type="ARBA" id="ARBA00022840"/>
    </source>
</evidence>
<dbReference type="Gene3D" id="3.40.50.300">
    <property type="entry name" value="P-loop containing nucleotide triphosphate hydrolases"/>
    <property type="match status" value="1"/>
</dbReference>
<evidence type="ECO:0000313" key="6">
    <source>
        <dbReference type="EMBL" id="QAX82153.1"/>
    </source>
</evidence>